<proteinExistence type="inferred from homology"/>
<evidence type="ECO:0000259" key="8">
    <source>
        <dbReference type="Pfam" id="PF13868"/>
    </source>
</evidence>
<organism evidence="9 10">
    <name type="scientific">Lagenidium giganteum</name>
    <dbReference type="NCBI Taxonomy" id="4803"/>
    <lineage>
        <taxon>Eukaryota</taxon>
        <taxon>Sar</taxon>
        <taxon>Stramenopiles</taxon>
        <taxon>Oomycota</taxon>
        <taxon>Peronosporomycetes</taxon>
        <taxon>Pythiales</taxon>
        <taxon>Pythiaceae</taxon>
    </lineage>
</organism>
<comment type="similarity">
    <text evidence="5">Belongs to the CFAP53 family.</text>
</comment>
<comment type="caution">
    <text evidence="9">The sequence shown here is derived from an EMBL/GenBank/DDBJ whole genome shotgun (WGS) entry which is preliminary data.</text>
</comment>
<evidence type="ECO:0000256" key="1">
    <source>
        <dbReference type="ARBA" id="ARBA00004138"/>
    </source>
</evidence>
<dbReference type="EMBL" id="DAKRPA010000325">
    <property type="protein sequence ID" value="DAZ93323.1"/>
    <property type="molecule type" value="Genomic_DNA"/>
</dbReference>
<dbReference type="InterPro" id="IPR043597">
    <property type="entry name" value="TPH_dom"/>
</dbReference>
<dbReference type="Pfam" id="PF13868">
    <property type="entry name" value="TPH"/>
    <property type="match status" value="1"/>
</dbReference>
<feature type="coiled-coil region" evidence="7">
    <location>
        <begin position="146"/>
        <end position="229"/>
    </location>
</feature>
<feature type="domain" description="Trichohyalin-plectin-homology" evidence="8">
    <location>
        <begin position="170"/>
        <end position="504"/>
    </location>
</feature>
<comment type="subcellular location">
    <subcellularLocation>
        <location evidence="1">Cell projection</location>
        <location evidence="1">Cilium</location>
    </subcellularLocation>
</comment>
<dbReference type="PANTHER" id="PTHR31183:SF1">
    <property type="entry name" value="CILIA- AND FLAGELLA-ASSOCIATED PROTEIN 53"/>
    <property type="match status" value="1"/>
</dbReference>
<dbReference type="GO" id="GO:0005929">
    <property type="term" value="C:cilium"/>
    <property type="evidence" value="ECO:0007669"/>
    <property type="project" value="UniProtKB-SubCell"/>
</dbReference>
<name>A0AAV2YJ53_9STRA</name>
<accession>A0AAV2YJ53</accession>
<dbReference type="PANTHER" id="PTHR31183">
    <property type="entry name" value="TRICHOPLEIN KERATIN FILAMENT-BINDING PROTEIN FAMILY MEMBER"/>
    <property type="match status" value="1"/>
</dbReference>
<evidence type="ECO:0000256" key="6">
    <source>
        <dbReference type="ARBA" id="ARBA00033773"/>
    </source>
</evidence>
<keyword evidence="10" id="KW-1185">Reference proteome</keyword>
<dbReference type="Proteomes" id="UP001146120">
    <property type="component" value="Unassembled WGS sequence"/>
</dbReference>
<evidence type="ECO:0000256" key="7">
    <source>
        <dbReference type="SAM" id="Coils"/>
    </source>
</evidence>
<dbReference type="AlphaFoldDB" id="A0AAV2YJ53"/>
<reference evidence="9" key="2">
    <citation type="journal article" date="2023" name="Microbiol Resour">
        <title>Decontamination and Annotation of the Draft Genome Sequence of the Oomycete Lagenidium giganteum ARSEF 373.</title>
        <authorList>
            <person name="Morgan W.R."/>
            <person name="Tartar A."/>
        </authorList>
    </citation>
    <scope>NUCLEOTIDE SEQUENCE</scope>
    <source>
        <strain evidence="9">ARSEF 373</strain>
    </source>
</reference>
<evidence type="ECO:0000313" key="9">
    <source>
        <dbReference type="EMBL" id="DAZ93323.1"/>
    </source>
</evidence>
<evidence type="ECO:0000256" key="4">
    <source>
        <dbReference type="ARBA" id="ARBA00023273"/>
    </source>
</evidence>
<evidence type="ECO:0000313" key="10">
    <source>
        <dbReference type="Proteomes" id="UP001146120"/>
    </source>
</evidence>
<evidence type="ECO:0000256" key="2">
    <source>
        <dbReference type="ARBA" id="ARBA00023054"/>
    </source>
</evidence>
<evidence type="ECO:0000256" key="5">
    <source>
        <dbReference type="ARBA" id="ARBA00033747"/>
    </source>
</evidence>
<keyword evidence="3" id="KW-0969">Cilium</keyword>
<sequence length="522" mass="63234">MQLILSGGGGGGVCQRRKRTYFAMTLPIGRRHAAVPGSGTGRGVGESLILKRREREDFLGTYSECVKGFSKMNARAEWEHSLHLKSENVDVQRTFHHLKNQHESQLHSRRLRLAELYNREMEEWKAACLTNVETPEDRKHKMIQRALELKERREQERRAIVEEKRLQQYRESCDDLRHTDSMKLQTIVLKERDGQLDERKRLLEEERKYEAQMAELWELDRQKKEERERMDKESAIKRNEEVKTILDLQVDLYKKRRAEDDALKQEEDQLLLEEWERLRKVEEQIEMQARQNEINRAMDVKAFNHERVEVSRREMERERQYDMKLLELALAQEAETQRREREAQEKFRQDQLEYQRMLKKQMEAEAEDLSYLDKIRQDMENQVWAKRDAQHSAEEAARQELMRQVMISREQQMIMKQQKRQQNKQDDITYMDDLKRETEEALQKELRQQEEKRQELKRNQSEVLRQQEEKRLLDEQKQQADFLELKRMQLAEKHHKQRVSQLATQLPPTNHRRKTAQWYFDA</sequence>
<keyword evidence="4" id="KW-0966">Cell projection</keyword>
<keyword evidence="2 7" id="KW-0175">Coiled coil</keyword>
<evidence type="ECO:0000256" key="3">
    <source>
        <dbReference type="ARBA" id="ARBA00023069"/>
    </source>
</evidence>
<protein>
    <recommendedName>
        <fullName evidence="6">Cilia- and flagella-associated protein 53</fullName>
    </recommendedName>
</protein>
<reference evidence="9" key="1">
    <citation type="submission" date="2022-11" db="EMBL/GenBank/DDBJ databases">
        <authorList>
            <person name="Morgan W.R."/>
            <person name="Tartar A."/>
        </authorList>
    </citation>
    <scope>NUCLEOTIDE SEQUENCE</scope>
    <source>
        <strain evidence="9">ARSEF 373</strain>
    </source>
</reference>
<feature type="coiled-coil region" evidence="7">
    <location>
        <begin position="431"/>
        <end position="493"/>
    </location>
</feature>
<gene>
    <name evidence="9" type="ORF">N0F65_003274</name>
</gene>
<dbReference type="InterPro" id="IPR043596">
    <property type="entry name" value="CFAP53/TCHP"/>
</dbReference>